<comment type="subcellular location">
    <subcellularLocation>
        <location evidence="8">Cytoplasm</location>
    </subcellularLocation>
</comment>
<dbReference type="PANTHER" id="PTHR30075">
    <property type="entry name" value="GLYCYL-TRNA SYNTHETASE"/>
    <property type="match status" value="1"/>
</dbReference>
<accession>A0ABD4T756</accession>
<evidence type="ECO:0000256" key="4">
    <source>
        <dbReference type="ARBA" id="ARBA00022840"/>
    </source>
</evidence>
<dbReference type="GO" id="GO:0005737">
    <property type="term" value="C:cytoplasm"/>
    <property type="evidence" value="ECO:0007669"/>
    <property type="project" value="UniProtKB-SubCell"/>
</dbReference>
<comment type="caution">
    <text evidence="9">The sequence shown here is derived from an EMBL/GenBank/DDBJ whole genome shotgun (WGS) entry which is preliminary data.</text>
</comment>
<keyword evidence="3 8" id="KW-0547">Nucleotide-binding</keyword>
<organism evidence="9 10">
    <name type="scientific">Lyngbya confervoides BDU141951</name>
    <dbReference type="NCBI Taxonomy" id="1574623"/>
    <lineage>
        <taxon>Bacteria</taxon>
        <taxon>Bacillati</taxon>
        <taxon>Cyanobacteriota</taxon>
        <taxon>Cyanophyceae</taxon>
        <taxon>Oscillatoriophycideae</taxon>
        <taxon>Oscillatoriales</taxon>
        <taxon>Microcoleaceae</taxon>
        <taxon>Lyngbya</taxon>
    </lineage>
</organism>
<keyword evidence="8" id="KW-0963">Cytoplasm</keyword>
<dbReference type="GO" id="GO:0004820">
    <property type="term" value="F:glycine-tRNA ligase activity"/>
    <property type="evidence" value="ECO:0007669"/>
    <property type="project" value="UniProtKB-UniRule"/>
</dbReference>
<evidence type="ECO:0000256" key="2">
    <source>
        <dbReference type="ARBA" id="ARBA00022598"/>
    </source>
</evidence>
<evidence type="ECO:0000256" key="8">
    <source>
        <dbReference type="HAMAP-Rule" id="MF_00254"/>
    </source>
</evidence>
<dbReference type="GO" id="GO:0005524">
    <property type="term" value="F:ATP binding"/>
    <property type="evidence" value="ECO:0007669"/>
    <property type="project" value="UniProtKB-UniRule"/>
</dbReference>
<sequence>MNFQSVIATLHQFWSDRGCLIVQAYDIEKGAGTKSPHTFLRALGPEPWSVAYVEPCRRPGDGRYGENPNRFQYYYQYQVLIKPSPDEIQEIYLESLRALGIQPEDHDIRFVEDNWEDAAVGAWGVGWEVWLDGMEVTQFTYFQQCGGLDCKPVSVELTYGLERLTMYLQNVDAIAKIDWNGTLSYGDVHLQGEIEQSIYNFDASNPDLLFQLFNLYETEVQQLLARALVLPALDYVLKCSHTFNLLDARGVISVAERTRYISRIRQMARGVAQLYLQQRENLGFPLLKKGAA</sequence>
<dbReference type="InterPro" id="IPR002310">
    <property type="entry name" value="Gly-tRNA_ligase_asu"/>
</dbReference>
<dbReference type="Proteomes" id="UP000031561">
    <property type="component" value="Unassembled WGS sequence"/>
</dbReference>
<evidence type="ECO:0000256" key="3">
    <source>
        <dbReference type="ARBA" id="ARBA00022741"/>
    </source>
</evidence>
<dbReference type="RefSeq" id="WP_166276469.1">
    <property type="nucleotide sequence ID" value="NZ_JTHE03000100.1"/>
</dbReference>
<dbReference type="CDD" id="cd00733">
    <property type="entry name" value="GlyRS_alpha_core"/>
    <property type="match status" value="1"/>
</dbReference>
<dbReference type="PROSITE" id="PS50861">
    <property type="entry name" value="AA_TRNA_LIGASE_II_GLYAB"/>
    <property type="match status" value="1"/>
</dbReference>
<evidence type="ECO:0000256" key="5">
    <source>
        <dbReference type="ARBA" id="ARBA00022917"/>
    </source>
</evidence>
<dbReference type="Pfam" id="PF02091">
    <property type="entry name" value="tRNA-synt_2e"/>
    <property type="match status" value="1"/>
</dbReference>
<comment type="similarity">
    <text evidence="1 8">Belongs to the class-II aminoacyl-tRNA synthetase family.</text>
</comment>
<keyword evidence="6 8" id="KW-0030">Aminoacyl-tRNA synthetase</keyword>
<keyword evidence="5 8" id="KW-0648">Protein biosynthesis</keyword>
<dbReference type="InterPro" id="IPR006194">
    <property type="entry name" value="Gly-tRNA-synth_heterodimer"/>
</dbReference>
<evidence type="ECO:0000313" key="10">
    <source>
        <dbReference type="Proteomes" id="UP000031561"/>
    </source>
</evidence>
<keyword evidence="4 8" id="KW-0067">ATP-binding</keyword>
<dbReference type="FunFam" id="3.30.930.10:FF:000006">
    <property type="entry name" value="Glycine--tRNA ligase alpha subunit"/>
    <property type="match status" value="1"/>
</dbReference>
<dbReference type="EC" id="6.1.1.14" evidence="8"/>
<keyword evidence="10" id="KW-1185">Reference proteome</keyword>
<proteinExistence type="inferred from homology"/>
<dbReference type="GO" id="GO:0006426">
    <property type="term" value="P:glycyl-tRNA aminoacylation"/>
    <property type="evidence" value="ECO:0007669"/>
    <property type="project" value="UniProtKB-UniRule"/>
</dbReference>
<reference evidence="9 10" key="1">
    <citation type="journal article" date="2015" name="Genome Announc.">
        <title>Draft Genome Sequence of Filamentous Marine Cyanobacterium Lyngbya confervoides Strain BDU141951.</title>
        <authorList>
            <person name="Chandrababunaidu M.M."/>
            <person name="Sen D."/>
            <person name="Tripathy S."/>
        </authorList>
    </citation>
    <scope>NUCLEOTIDE SEQUENCE [LARGE SCALE GENOMIC DNA]</scope>
    <source>
        <strain evidence="9 10">BDU141951</strain>
    </source>
</reference>
<comment type="catalytic activity">
    <reaction evidence="7 8">
        <text>tRNA(Gly) + glycine + ATP = glycyl-tRNA(Gly) + AMP + diphosphate</text>
        <dbReference type="Rhea" id="RHEA:16013"/>
        <dbReference type="Rhea" id="RHEA-COMP:9664"/>
        <dbReference type="Rhea" id="RHEA-COMP:9683"/>
        <dbReference type="ChEBI" id="CHEBI:30616"/>
        <dbReference type="ChEBI" id="CHEBI:33019"/>
        <dbReference type="ChEBI" id="CHEBI:57305"/>
        <dbReference type="ChEBI" id="CHEBI:78442"/>
        <dbReference type="ChEBI" id="CHEBI:78522"/>
        <dbReference type="ChEBI" id="CHEBI:456215"/>
        <dbReference type="EC" id="6.1.1.14"/>
    </reaction>
</comment>
<dbReference type="NCBIfam" id="TIGR00388">
    <property type="entry name" value="glyQ"/>
    <property type="match status" value="1"/>
</dbReference>
<gene>
    <name evidence="8 9" type="primary">glyQ</name>
    <name evidence="9" type="ORF">QQ91_0017130</name>
</gene>
<dbReference type="EMBL" id="JTHE03000100">
    <property type="protein sequence ID" value="MCM1984549.1"/>
    <property type="molecule type" value="Genomic_DNA"/>
</dbReference>
<dbReference type="NCBIfam" id="NF006827">
    <property type="entry name" value="PRK09348.1"/>
    <property type="match status" value="1"/>
</dbReference>
<dbReference type="InterPro" id="IPR045864">
    <property type="entry name" value="aa-tRNA-synth_II/BPL/LPL"/>
</dbReference>
<dbReference type="Gene3D" id="1.20.58.180">
    <property type="entry name" value="Class II aaRS and biotin synthetases, domain 2"/>
    <property type="match status" value="1"/>
</dbReference>
<comment type="subunit">
    <text evidence="8">Tetramer of two alpha and two beta subunits.</text>
</comment>
<dbReference type="PANTHER" id="PTHR30075:SF2">
    <property type="entry name" value="GLYCINE--TRNA LIGASE, CHLOROPLASTIC_MITOCHONDRIAL 2"/>
    <property type="match status" value="1"/>
</dbReference>
<dbReference type="PRINTS" id="PR01044">
    <property type="entry name" value="TRNASYNTHGA"/>
</dbReference>
<dbReference type="HAMAP" id="MF_00254">
    <property type="entry name" value="Gly_tRNA_synth_alpha"/>
    <property type="match status" value="1"/>
</dbReference>
<name>A0ABD4T756_9CYAN</name>
<evidence type="ECO:0000256" key="6">
    <source>
        <dbReference type="ARBA" id="ARBA00023146"/>
    </source>
</evidence>
<dbReference type="AlphaFoldDB" id="A0ABD4T756"/>
<evidence type="ECO:0000256" key="1">
    <source>
        <dbReference type="ARBA" id="ARBA00008226"/>
    </source>
</evidence>
<dbReference type="Gene3D" id="3.30.930.10">
    <property type="entry name" value="Bira Bifunctional Protein, Domain 2"/>
    <property type="match status" value="1"/>
</dbReference>
<dbReference type="SUPFAM" id="SSF55681">
    <property type="entry name" value="Class II aaRS and biotin synthetases"/>
    <property type="match status" value="1"/>
</dbReference>
<evidence type="ECO:0000256" key="7">
    <source>
        <dbReference type="ARBA" id="ARBA00047937"/>
    </source>
</evidence>
<evidence type="ECO:0000313" key="9">
    <source>
        <dbReference type="EMBL" id="MCM1984549.1"/>
    </source>
</evidence>
<keyword evidence="2 8" id="KW-0436">Ligase</keyword>
<protein>
    <recommendedName>
        <fullName evidence="8">Glycine--tRNA ligase alpha subunit</fullName>
        <ecNumber evidence="8">6.1.1.14</ecNumber>
    </recommendedName>
    <alternativeName>
        <fullName evidence="8">Glycyl-tRNA synthetase alpha subunit</fullName>
        <shortName evidence="8">GlyRS</shortName>
    </alternativeName>
</protein>